<dbReference type="InterPro" id="IPR036388">
    <property type="entry name" value="WH-like_DNA-bd_sf"/>
</dbReference>
<feature type="domain" description="WCX" evidence="2">
    <location>
        <begin position="328"/>
        <end position="407"/>
    </location>
</feature>
<evidence type="ECO:0000259" key="1">
    <source>
        <dbReference type="Pfam" id="PF13280"/>
    </source>
</evidence>
<dbReference type="InterPro" id="IPR051534">
    <property type="entry name" value="CBASS_pafABC_assoc_protein"/>
</dbReference>
<dbReference type="InterPro" id="IPR057727">
    <property type="entry name" value="WCX_dom"/>
</dbReference>
<dbReference type="PROSITE" id="PS52050">
    <property type="entry name" value="WYL"/>
    <property type="match status" value="1"/>
</dbReference>
<evidence type="ECO:0000259" key="2">
    <source>
        <dbReference type="Pfam" id="PF25583"/>
    </source>
</evidence>
<dbReference type="Proteomes" id="UP000036356">
    <property type="component" value="Unassembled WGS sequence"/>
</dbReference>
<feature type="domain" description="WYL" evidence="1">
    <location>
        <begin position="230"/>
        <end position="296"/>
    </location>
</feature>
<dbReference type="Pfam" id="PF25583">
    <property type="entry name" value="WCX"/>
    <property type="match status" value="1"/>
</dbReference>
<dbReference type="EMBL" id="LDZY01000010">
    <property type="protein sequence ID" value="KLU65141.1"/>
    <property type="molecule type" value="Genomic_DNA"/>
</dbReference>
<dbReference type="RefSeq" id="WP_047810915.1">
    <property type="nucleotide sequence ID" value="NZ_LDZY01000010.1"/>
</dbReference>
<protein>
    <submittedName>
        <fullName evidence="3">Uncharacterized protein</fullName>
    </submittedName>
</protein>
<evidence type="ECO:0000313" key="3">
    <source>
        <dbReference type="EMBL" id="KLU65141.1"/>
    </source>
</evidence>
<dbReference type="PATRIC" id="fig|476652.3.peg.3267"/>
<organism evidence="3 4">
    <name type="scientific">Desulfosporosinus acididurans</name>
    <dbReference type="NCBI Taxonomy" id="476652"/>
    <lineage>
        <taxon>Bacteria</taxon>
        <taxon>Bacillati</taxon>
        <taxon>Bacillota</taxon>
        <taxon>Clostridia</taxon>
        <taxon>Eubacteriales</taxon>
        <taxon>Desulfitobacteriaceae</taxon>
        <taxon>Desulfosporosinus</taxon>
    </lineage>
</organism>
<dbReference type="AlphaFoldDB" id="A0A0J1IK85"/>
<dbReference type="PANTHER" id="PTHR34580">
    <property type="match status" value="1"/>
</dbReference>
<proteinExistence type="predicted"/>
<name>A0A0J1IK85_9FIRM</name>
<reference evidence="3 4" key="1">
    <citation type="submission" date="2015-06" db="EMBL/GenBank/DDBJ databases">
        <title>Draft genome of the moderately acidophilic sulfate reducer Candidatus Desulfosporosinus acididurans strain M1.</title>
        <authorList>
            <person name="Poehlein A."/>
            <person name="Petzsch P."/>
            <person name="Johnson B.D."/>
            <person name="Schloemann M."/>
            <person name="Daniel R."/>
            <person name="Muehling M."/>
        </authorList>
    </citation>
    <scope>NUCLEOTIDE SEQUENCE [LARGE SCALE GENOMIC DNA]</scope>
    <source>
        <strain evidence="3 4">M1</strain>
    </source>
</reference>
<gene>
    <name evidence="3" type="ORF">DEAC_c31080</name>
</gene>
<evidence type="ECO:0000313" key="4">
    <source>
        <dbReference type="Proteomes" id="UP000036356"/>
    </source>
</evidence>
<dbReference type="InterPro" id="IPR026881">
    <property type="entry name" value="WYL_dom"/>
</dbReference>
<dbReference type="Gene3D" id="1.10.10.10">
    <property type="entry name" value="Winged helix-like DNA-binding domain superfamily/Winged helix DNA-binding domain"/>
    <property type="match status" value="1"/>
</dbReference>
<accession>A0A0J1IK85</accession>
<comment type="caution">
    <text evidence="3">The sequence shown here is derived from an EMBL/GenBank/DDBJ whole genome shotgun (WGS) entry which is preliminary data.</text>
</comment>
<sequence>MSSPRERQKQLIKLIAKEPWRHSIRSLSEQLKTSDDSLLRDFKNLRKRGYKFTEDKNKCFYLEEIGWEEQKSLDDSTIRQIKILRMLRAKKNGLSKTQIENNFPEVKQMEIDQDLREEPRDKETQLSKKTISNDVDHLLRKGLIVKDYLGFYRFNWAMTLPPLYLNSSEQNLLLAALEVATDSKPLACDYEVLRARLAPQIDSILSKRQTIFVHGRRPWQHIKRTYICHILSTAIRHNQQLILIYRLSGQEKANEILVNPLGLVFYWALDNWYLCAETCKNPRQIKTYAIDRILLIEENRSKFIPPKNFQLDKFYQDCWGIYRTGHIETVKLEFDKDPIVASRLDEELKGRTHCQVTEDEAKGKILVEDRVDGLYEMAVWLRSFGPKVKVIAPLELKNIHIADFRKMTQIYGEEN</sequence>
<dbReference type="STRING" id="476652.DEAC_c31080"/>
<keyword evidence="4" id="KW-1185">Reference proteome</keyword>
<dbReference type="Pfam" id="PF13280">
    <property type="entry name" value="WYL"/>
    <property type="match status" value="1"/>
</dbReference>
<dbReference type="PANTHER" id="PTHR34580:SF1">
    <property type="entry name" value="PROTEIN PAFC"/>
    <property type="match status" value="1"/>
</dbReference>